<gene>
    <name evidence="2" type="ORF">DR999_PMT14047</name>
</gene>
<dbReference type="AlphaFoldDB" id="A0A4D9E0J5"/>
<proteinExistence type="predicted"/>
<reference evidence="2 3" key="2">
    <citation type="submission" date="2019-04" db="EMBL/GenBank/DDBJ databases">
        <title>The genome sequence of big-headed turtle.</title>
        <authorList>
            <person name="Gong S."/>
        </authorList>
    </citation>
    <scope>NUCLEOTIDE SEQUENCE [LARGE SCALE GENOMIC DNA]</scope>
    <source>
        <strain evidence="2">DO16091913</strain>
        <tissue evidence="2">Muscle</tissue>
    </source>
</reference>
<feature type="region of interest" description="Disordered" evidence="1">
    <location>
        <begin position="77"/>
        <end position="104"/>
    </location>
</feature>
<name>A0A4D9E0J5_9SAUR</name>
<reference evidence="2 3" key="1">
    <citation type="submission" date="2019-04" db="EMBL/GenBank/DDBJ databases">
        <title>Draft genome of the big-headed turtle Platysternon megacephalum.</title>
        <authorList>
            <person name="Gong S."/>
        </authorList>
    </citation>
    <scope>NUCLEOTIDE SEQUENCE [LARGE SCALE GENOMIC DNA]</scope>
    <source>
        <strain evidence="2">DO16091913</strain>
        <tissue evidence="2">Muscle</tissue>
    </source>
</reference>
<evidence type="ECO:0000256" key="1">
    <source>
        <dbReference type="SAM" id="MobiDB-lite"/>
    </source>
</evidence>
<comment type="caution">
    <text evidence="2">The sequence shown here is derived from an EMBL/GenBank/DDBJ whole genome shotgun (WGS) entry which is preliminary data.</text>
</comment>
<feature type="compositionally biased region" description="Low complexity" evidence="1">
    <location>
        <begin position="89"/>
        <end position="104"/>
    </location>
</feature>
<keyword evidence="3" id="KW-1185">Reference proteome</keyword>
<evidence type="ECO:0000313" key="3">
    <source>
        <dbReference type="Proteomes" id="UP000297703"/>
    </source>
</evidence>
<protein>
    <submittedName>
        <fullName evidence="2">Guanine nucleotide exchange factor for Rab-3A</fullName>
    </submittedName>
</protein>
<organism evidence="2 3">
    <name type="scientific">Platysternon megacephalum</name>
    <name type="common">big-headed turtle</name>
    <dbReference type="NCBI Taxonomy" id="55544"/>
    <lineage>
        <taxon>Eukaryota</taxon>
        <taxon>Metazoa</taxon>
        <taxon>Chordata</taxon>
        <taxon>Craniata</taxon>
        <taxon>Vertebrata</taxon>
        <taxon>Euteleostomi</taxon>
        <taxon>Archelosauria</taxon>
        <taxon>Testudinata</taxon>
        <taxon>Testudines</taxon>
        <taxon>Cryptodira</taxon>
        <taxon>Durocryptodira</taxon>
        <taxon>Testudinoidea</taxon>
        <taxon>Platysternidae</taxon>
        <taxon>Platysternon</taxon>
    </lineage>
</organism>
<evidence type="ECO:0000313" key="2">
    <source>
        <dbReference type="EMBL" id="TFK03489.1"/>
    </source>
</evidence>
<accession>A0A4D9E0J5</accession>
<dbReference type="EMBL" id="QXTE01000157">
    <property type="protein sequence ID" value="TFK03489.1"/>
    <property type="molecule type" value="Genomic_DNA"/>
</dbReference>
<dbReference type="Proteomes" id="UP000297703">
    <property type="component" value="Unassembled WGS sequence"/>
</dbReference>
<sequence>MRGLQLRSVERPRSQLGQAFVCGGEGVVPLADTTFPWLPFHALRWAWPAPPCPVTSCPEKAPDWGSFVISPITSLGVGAMGEHPPPRPARAGGAEAGPTRGSDSTFPAISAHPEAARAAAARRHPSLALSLAIGCPCVT</sequence>